<proteinExistence type="predicted"/>
<dbReference type="EMBL" id="JAFCMP010000064">
    <property type="protein sequence ID" value="KAG5188750.1"/>
    <property type="molecule type" value="Genomic_DNA"/>
</dbReference>
<feature type="region of interest" description="Disordered" evidence="1">
    <location>
        <begin position="148"/>
        <end position="172"/>
    </location>
</feature>
<feature type="region of interest" description="Disordered" evidence="1">
    <location>
        <begin position="104"/>
        <end position="130"/>
    </location>
</feature>
<feature type="compositionally biased region" description="Low complexity" evidence="1">
    <location>
        <begin position="340"/>
        <end position="349"/>
    </location>
</feature>
<feature type="compositionally biased region" description="Basic and acidic residues" evidence="1">
    <location>
        <begin position="104"/>
        <end position="116"/>
    </location>
</feature>
<dbReference type="AlphaFoldDB" id="A0A835ZCB4"/>
<feature type="compositionally biased region" description="Basic and acidic residues" evidence="1">
    <location>
        <begin position="681"/>
        <end position="694"/>
    </location>
</feature>
<accession>A0A835ZCB4</accession>
<feature type="compositionally biased region" description="Low complexity" evidence="1">
    <location>
        <begin position="724"/>
        <end position="733"/>
    </location>
</feature>
<feature type="region of interest" description="Disordered" evidence="1">
    <location>
        <begin position="681"/>
        <end position="704"/>
    </location>
</feature>
<gene>
    <name evidence="2" type="ORF">JKP88DRAFT_233966</name>
</gene>
<feature type="region of interest" description="Disordered" evidence="1">
    <location>
        <begin position="724"/>
        <end position="746"/>
    </location>
</feature>
<evidence type="ECO:0000256" key="1">
    <source>
        <dbReference type="SAM" id="MobiDB-lite"/>
    </source>
</evidence>
<feature type="non-terminal residue" evidence="2">
    <location>
        <position position="799"/>
    </location>
</feature>
<sequence length="799" mass="87778">MEAVRDVCARQEHALAYIAHREAERKQRSEEQHAAKRIADAENEQGCKKARKELVVKADTAAVPVNKLPIEVNTVNLWDACEREEHTLAYFAYTQRLAEERRAAKRAADTAKEQESNRPQPLPAAPRSDSAIVCDNMDSCSARITAPTQQVATAAQPDTYEPEPPTSCAVTPSKLPVDVTHVNLWDARAQQEHALAYFAYTQKLAEERRAAKRAAESAKEQVSNEPKPLPAAPRETIACGTIMDSCSVRVHPTKCNSSLNVLVSMDEDVPRCTKAPVMMQLIRRWATRQYLAEERRAAKRAADTAKEQESNRPQPLPAAPRSAIVCDNMDSCSARITAPTQQVATAAQPDSYEPEPPTSCAVTPSKLPVDVTHVNLWDARAQQEHALAYFAYTQKLAEERRAAKRAAESAKEQVSNEPKPLSAAPRETIAFGTIMDSCSVRVHPTKCNSSLNVLVSMDEDAPRCTKAPVMMQLIRRWATRQYLAEERRAAKRAADTAKEQESNRPQPLPAAPRSAIVCDNMDSCSARITAPTQQVATAAQPDSYEPEPPTSCAVTPSNLPVDVTHVNLWDARAQQEHALAYFAYTQKLAEERRAAKRAAESAKEQVSNEPKPLSAAPRETIAFGTIMDSCSVRVHPTKCNSSLNVLVSMDEDVPRCTKAPVMMQLIRRWATRQYLAEERRAAKRAADTAKEQESNRPQPLPAAPRSAIVCDNMDSCSARITAPTQQVATAAQPDSYEPEPPTSCAVTPSKLPVDVTHVNLWDARTGYDAADQEVGHSAVPASFCRCASCAHHPPPPRLP</sequence>
<name>A0A835ZCB4_9STRA</name>
<feature type="region of interest" description="Disordered" evidence="1">
    <location>
        <begin position="297"/>
        <end position="320"/>
    </location>
</feature>
<feature type="compositionally biased region" description="Basic and acidic residues" evidence="1">
    <location>
        <begin position="23"/>
        <end position="40"/>
    </location>
</feature>
<protein>
    <submittedName>
        <fullName evidence="2">Uncharacterized protein</fullName>
    </submittedName>
</protein>
<organism evidence="2 3">
    <name type="scientific">Tribonema minus</name>
    <dbReference type="NCBI Taxonomy" id="303371"/>
    <lineage>
        <taxon>Eukaryota</taxon>
        <taxon>Sar</taxon>
        <taxon>Stramenopiles</taxon>
        <taxon>Ochrophyta</taxon>
        <taxon>PX clade</taxon>
        <taxon>Xanthophyceae</taxon>
        <taxon>Tribonematales</taxon>
        <taxon>Tribonemataceae</taxon>
        <taxon>Tribonema</taxon>
    </lineage>
</organism>
<feature type="compositionally biased region" description="Basic and acidic residues" evidence="1">
    <location>
        <begin position="297"/>
        <end position="310"/>
    </location>
</feature>
<feature type="region of interest" description="Disordered" evidence="1">
    <location>
        <begin position="340"/>
        <end position="364"/>
    </location>
</feature>
<feature type="compositionally biased region" description="Low complexity" evidence="1">
    <location>
        <begin position="532"/>
        <end position="541"/>
    </location>
</feature>
<evidence type="ECO:0000313" key="3">
    <source>
        <dbReference type="Proteomes" id="UP000664859"/>
    </source>
</evidence>
<feature type="region of interest" description="Disordered" evidence="1">
    <location>
        <begin position="488"/>
        <end position="512"/>
    </location>
</feature>
<evidence type="ECO:0000313" key="2">
    <source>
        <dbReference type="EMBL" id="KAG5188750.1"/>
    </source>
</evidence>
<keyword evidence="3" id="KW-1185">Reference proteome</keyword>
<feature type="compositionally biased region" description="Basic and acidic residues" evidence="1">
    <location>
        <begin position="488"/>
        <end position="502"/>
    </location>
</feature>
<feature type="region of interest" description="Disordered" evidence="1">
    <location>
        <begin position="23"/>
        <end position="43"/>
    </location>
</feature>
<reference evidence="2" key="1">
    <citation type="submission" date="2021-02" db="EMBL/GenBank/DDBJ databases">
        <title>First Annotated Genome of the Yellow-green Alga Tribonema minus.</title>
        <authorList>
            <person name="Mahan K.M."/>
        </authorList>
    </citation>
    <scope>NUCLEOTIDE SEQUENCE</scope>
    <source>
        <strain evidence="2">UTEX B ZZ1240</strain>
    </source>
</reference>
<dbReference type="Proteomes" id="UP000664859">
    <property type="component" value="Unassembled WGS sequence"/>
</dbReference>
<feature type="region of interest" description="Disordered" evidence="1">
    <location>
        <begin position="532"/>
        <end position="556"/>
    </location>
</feature>
<feature type="compositionally biased region" description="Low complexity" evidence="1">
    <location>
        <begin position="148"/>
        <end position="159"/>
    </location>
</feature>
<comment type="caution">
    <text evidence="2">The sequence shown here is derived from an EMBL/GenBank/DDBJ whole genome shotgun (WGS) entry which is preliminary data.</text>
</comment>